<dbReference type="InterPro" id="IPR011009">
    <property type="entry name" value="Kinase-like_dom_sf"/>
</dbReference>
<dbReference type="Proteomes" id="UP000621386">
    <property type="component" value="Unassembled WGS sequence"/>
</dbReference>
<keyword evidence="2" id="KW-1185">Reference proteome</keyword>
<protein>
    <submittedName>
        <fullName evidence="1">Phosphotransferase</fullName>
    </submittedName>
</protein>
<accession>A0ABS1PAH0</accession>
<dbReference type="SUPFAM" id="SSF56112">
    <property type="entry name" value="Protein kinase-like (PK-like)"/>
    <property type="match status" value="1"/>
</dbReference>
<evidence type="ECO:0000313" key="1">
    <source>
        <dbReference type="EMBL" id="MBL1109353.1"/>
    </source>
</evidence>
<organism evidence="1 2">
    <name type="scientific">Streptomyces musisoli</name>
    <dbReference type="NCBI Taxonomy" id="2802280"/>
    <lineage>
        <taxon>Bacteria</taxon>
        <taxon>Bacillati</taxon>
        <taxon>Actinomycetota</taxon>
        <taxon>Actinomycetes</taxon>
        <taxon>Kitasatosporales</taxon>
        <taxon>Streptomycetaceae</taxon>
        <taxon>Streptomyces</taxon>
    </lineage>
</organism>
<sequence>MTKELPVVENRRLRWEELPTAVRTAVQDRTGPVFGAQTVVSGNNNAVAAWLRTARGEVFVKGLPRAHPQFWAQQWEAELGAHVAPIGPRLLWRVEAGGWSLLGFEYIAGRQACYAPGSPDLLLLAQALTELADRPLPPVALEPVEWRWAEYVGESADLQRFAGDTLVHTDLNPANVLITGERSYLVDWVWAGRGAVWLDAAIAVIWLLASELHTPASAEAWAARTPAWHQAPARSLDAFAAANAVKWGEIAAREDWARGLCHSARLWAAHRSR</sequence>
<dbReference type="Gene3D" id="3.90.1200.10">
    <property type="match status" value="1"/>
</dbReference>
<name>A0ABS1PAH0_9ACTN</name>
<proteinExistence type="predicted"/>
<reference evidence="1 2" key="1">
    <citation type="submission" date="2021-01" db="EMBL/GenBank/DDBJ databases">
        <title>WGS of actinomycetes isolated from Thailand.</title>
        <authorList>
            <person name="Thawai C."/>
        </authorList>
    </citation>
    <scope>NUCLEOTIDE SEQUENCE [LARGE SCALE GENOMIC DNA]</scope>
    <source>
        <strain evidence="1 2">CH5-8</strain>
    </source>
</reference>
<gene>
    <name evidence="1" type="ORF">JK361_33015</name>
</gene>
<dbReference type="RefSeq" id="WP_201825402.1">
    <property type="nucleotide sequence ID" value="NZ_JAERRH010000019.1"/>
</dbReference>
<comment type="caution">
    <text evidence="1">The sequence shown here is derived from an EMBL/GenBank/DDBJ whole genome shotgun (WGS) entry which is preliminary data.</text>
</comment>
<evidence type="ECO:0000313" key="2">
    <source>
        <dbReference type="Proteomes" id="UP000621386"/>
    </source>
</evidence>
<dbReference type="EMBL" id="JAERRH010000019">
    <property type="protein sequence ID" value="MBL1109353.1"/>
    <property type="molecule type" value="Genomic_DNA"/>
</dbReference>